<protein>
    <submittedName>
        <fullName evidence="1">Uncharacterized protein</fullName>
    </submittedName>
</protein>
<name>B2VUS0_PYRTR</name>
<accession>B2VUS0</accession>
<evidence type="ECO:0000313" key="2">
    <source>
        <dbReference type="Proteomes" id="UP000001471"/>
    </source>
</evidence>
<evidence type="ECO:0000313" key="1">
    <source>
        <dbReference type="EMBL" id="EDU41612.1"/>
    </source>
</evidence>
<gene>
    <name evidence="1" type="ORF">PTRG_02174</name>
</gene>
<dbReference type="AlphaFoldDB" id="B2VUS0"/>
<dbReference type="EMBL" id="DS231615">
    <property type="protein sequence ID" value="EDU41612.1"/>
    <property type="molecule type" value="Genomic_DNA"/>
</dbReference>
<sequence length="84" mass="9193">MTLLLAETFAMPSESSCAIARDAMANSPPNYPAPISLDPKPCPHLPRSVRTLVVACELSAWRANPLPTVWPLFNLPMACFALWI</sequence>
<reference evidence="2" key="1">
    <citation type="journal article" date="2013" name="G3 (Bethesda)">
        <title>Comparative genomics of a plant-pathogenic fungus, Pyrenophora tritici-repentis, reveals transduplication and the impact of repeat elements on pathogenicity and population divergence.</title>
        <authorList>
            <person name="Manning V.A."/>
            <person name="Pandelova I."/>
            <person name="Dhillon B."/>
            <person name="Wilhelm L.J."/>
            <person name="Goodwin S.B."/>
            <person name="Berlin A.M."/>
            <person name="Figueroa M."/>
            <person name="Freitag M."/>
            <person name="Hane J.K."/>
            <person name="Henrissat B."/>
            <person name="Holman W.H."/>
            <person name="Kodira C.D."/>
            <person name="Martin J."/>
            <person name="Oliver R.P."/>
            <person name="Robbertse B."/>
            <person name="Schackwitz W."/>
            <person name="Schwartz D.C."/>
            <person name="Spatafora J.W."/>
            <person name="Turgeon B.G."/>
            <person name="Yandava C."/>
            <person name="Young S."/>
            <person name="Zhou S."/>
            <person name="Zeng Q."/>
            <person name="Grigoriev I.V."/>
            <person name="Ma L.-J."/>
            <person name="Ciuffetti L.M."/>
        </authorList>
    </citation>
    <scope>NUCLEOTIDE SEQUENCE [LARGE SCALE GENOMIC DNA]</scope>
    <source>
        <strain evidence="2">Pt-1C-BFP</strain>
    </source>
</reference>
<proteinExistence type="predicted"/>
<dbReference type="HOGENOM" id="CLU_2528566_0_0_1"/>
<organism evidence="1 2">
    <name type="scientific">Pyrenophora tritici-repentis (strain Pt-1C-BFP)</name>
    <name type="common">Wheat tan spot fungus</name>
    <name type="synonym">Drechslera tritici-repentis</name>
    <dbReference type="NCBI Taxonomy" id="426418"/>
    <lineage>
        <taxon>Eukaryota</taxon>
        <taxon>Fungi</taxon>
        <taxon>Dikarya</taxon>
        <taxon>Ascomycota</taxon>
        <taxon>Pezizomycotina</taxon>
        <taxon>Dothideomycetes</taxon>
        <taxon>Pleosporomycetidae</taxon>
        <taxon>Pleosporales</taxon>
        <taxon>Pleosporineae</taxon>
        <taxon>Pleosporaceae</taxon>
        <taxon>Pyrenophora</taxon>
    </lineage>
</organism>
<dbReference type="Proteomes" id="UP000001471">
    <property type="component" value="Unassembled WGS sequence"/>
</dbReference>
<dbReference type="InParanoid" id="B2VUS0"/>